<keyword evidence="2" id="KW-1185">Reference proteome</keyword>
<sequence length="225" mass="25396">MNIGFTQLIYVPQFFYMKKSRGLDILAVKVVDDILFAATRNRLSTVIERIQGEYKLGTIVFGPGFIQFYGLEILPRDDYNITVNGEHKLEGLPLPRIDRMRPERPLPRVKDLVTQLNVLKTLKKKSTTVRYLQPEAKKECQVSLVVFADASRGTDHGQLGYIAGLLFGDLKENTVFHTVAWTSHKSRRPVKSIGSAEKLAAGEGIDEGKFLAEAYRKILDTDIKL</sequence>
<organism evidence="1 2">
    <name type="scientific">Gracilariopsis chorda</name>
    <dbReference type="NCBI Taxonomy" id="448386"/>
    <lineage>
        <taxon>Eukaryota</taxon>
        <taxon>Rhodophyta</taxon>
        <taxon>Florideophyceae</taxon>
        <taxon>Rhodymeniophycidae</taxon>
        <taxon>Gracilariales</taxon>
        <taxon>Gracilariaceae</taxon>
        <taxon>Gracilariopsis</taxon>
    </lineage>
</organism>
<proteinExistence type="predicted"/>
<dbReference type="Proteomes" id="UP000247409">
    <property type="component" value="Unassembled WGS sequence"/>
</dbReference>
<dbReference type="AlphaFoldDB" id="A0A2V3ICN1"/>
<evidence type="ECO:0000313" key="2">
    <source>
        <dbReference type="Proteomes" id="UP000247409"/>
    </source>
</evidence>
<comment type="caution">
    <text evidence="1">The sequence shown here is derived from an EMBL/GenBank/DDBJ whole genome shotgun (WGS) entry which is preliminary data.</text>
</comment>
<name>A0A2V3ICN1_9FLOR</name>
<protein>
    <submittedName>
        <fullName evidence="1">Uncharacterized protein</fullName>
    </submittedName>
</protein>
<evidence type="ECO:0000313" key="1">
    <source>
        <dbReference type="EMBL" id="PXF39833.1"/>
    </source>
</evidence>
<reference evidence="1 2" key="1">
    <citation type="journal article" date="2018" name="Mol. Biol. Evol.">
        <title>Analysis of the draft genome of the red seaweed Gracilariopsis chorda provides insights into genome size evolution in Rhodophyta.</title>
        <authorList>
            <person name="Lee J."/>
            <person name="Yang E.C."/>
            <person name="Graf L."/>
            <person name="Yang J.H."/>
            <person name="Qiu H."/>
            <person name="Zel Zion U."/>
            <person name="Chan C.X."/>
            <person name="Stephens T.G."/>
            <person name="Weber A.P.M."/>
            <person name="Boo G.H."/>
            <person name="Boo S.M."/>
            <person name="Kim K.M."/>
            <person name="Shin Y."/>
            <person name="Jung M."/>
            <person name="Lee S.J."/>
            <person name="Yim H.S."/>
            <person name="Lee J.H."/>
            <person name="Bhattacharya D."/>
            <person name="Yoon H.S."/>
        </authorList>
    </citation>
    <scope>NUCLEOTIDE SEQUENCE [LARGE SCALE GENOMIC DNA]</scope>
    <source>
        <strain evidence="1 2">SKKU-2015</strain>
        <tissue evidence="1">Whole body</tissue>
    </source>
</reference>
<gene>
    <name evidence="1" type="ORF">BWQ96_10456</name>
</gene>
<accession>A0A2V3ICN1</accession>
<dbReference type="OrthoDB" id="413361at2759"/>
<dbReference type="EMBL" id="NBIV01000425">
    <property type="protein sequence ID" value="PXF39833.1"/>
    <property type="molecule type" value="Genomic_DNA"/>
</dbReference>